<sequence length="276" mass="31113">MPRFLCDSMRAPLELAGIGVKHYSLNARFEIADEVALGPDDWLFYVDYFGVCSTNVDQILRTFNPDQVVLDHSQAFFSPPRDCLATIFSARKFFGVADGGLLVTKLPVSVPAEIDETTLERATHLLKRLIGPAELGYADYQRAEYALTDCKPRRMSALTERLLSSVAFEDVREARVRNFRLLHARLGCLNRLPLELDAVEGPLCYPFLAEGNAIREILIRNRVFVPTYWPDVLNTSAPSSCEYELVNNLIPLPCDQRYGVAEMEKIGDIVSGFFRK</sequence>
<reference evidence="1 2" key="1">
    <citation type="submission" date="2018-04" db="EMBL/GenBank/DDBJ databases">
        <title>Massilia violaceinigra sp. nov., a novel purple-pigmented bacterium isolated from Tianshan glacier, Xinjiang, China.</title>
        <authorList>
            <person name="Wang H."/>
        </authorList>
    </citation>
    <scope>NUCLEOTIDE SEQUENCE [LARGE SCALE GENOMIC DNA]</scope>
    <source>
        <strain evidence="1 2">B448-2</strain>
    </source>
</reference>
<comment type="caution">
    <text evidence="1">The sequence shown here is derived from an EMBL/GenBank/DDBJ whole genome shotgun (WGS) entry which is preliminary data.</text>
</comment>
<gene>
    <name evidence="1" type="ORF">C7C56_009315</name>
</gene>
<organism evidence="1 2">
    <name type="scientific">Massilia glaciei</name>
    <dbReference type="NCBI Taxonomy" id="1524097"/>
    <lineage>
        <taxon>Bacteria</taxon>
        <taxon>Pseudomonadati</taxon>
        <taxon>Pseudomonadota</taxon>
        <taxon>Betaproteobacteria</taxon>
        <taxon>Burkholderiales</taxon>
        <taxon>Oxalobacteraceae</taxon>
        <taxon>Telluria group</taxon>
        <taxon>Massilia</taxon>
    </lineage>
</organism>
<accession>A0A2U2HN30</accession>
<keyword evidence="2" id="KW-1185">Reference proteome</keyword>
<dbReference type="Proteomes" id="UP000241421">
    <property type="component" value="Unassembled WGS sequence"/>
</dbReference>
<dbReference type="EMBL" id="PXWF02000122">
    <property type="protein sequence ID" value="PWF48907.1"/>
    <property type="molecule type" value="Genomic_DNA"/>
</dbReference>
<dbReference type="AlphaFoldDB" id="A0A2U2HN30"/>
<protein>
    <recommendedName>
        <fullName evidence="3">DegT/DnrJ/EryC1/StrS aminotransferase family protein</fullName>
    </recommendedName>
</protein>
<evidence type="ECO:0000313" key="2">
    <source>
        <dbReference type="Proteomes" id="UP000241421"/>
    </source>
</evidence>
<name>A0A2U2HN30_9BURK</name>
<proteinExistence type="predicted"/>
<evidence type="ECO:0000313" key="1">
    <source>
        <dbReference type="EMBL" id="PWF48907.1"/>
    </source>
</evidence>
<evidence type="ECO:0008006" key="3">
    <source>
        <dbReference type="Google" id="ProtNLM"/>
    </source>
</evidence>